<dbReference type="InterPro" id="IPR012291">
    <property type="entry name" value="CBM2_carb-bd_dom_sf"/>
</dbReference>
<dbReference type="Pfam" id="PF07627">
    <property type="entry name" value="PSCyt3"/>
    <property type="match status" value="1"/>
</dbReference>
<evidence type="ECO:0000259" key="10">
    <source>
        <dbReference type="PROSITE" id="PS51173"/>
    </source>
</evidence>
<feature type="compositionally biased region" description="Low complexity" evidence="6">
    <location>
        <begin position="437"/>
        <end position="449"/>
    </location>
</feature>
<dbReference type="SUPFAM" id="SSF101874">
    <property type="entry name" value="YceI-like"/>
    <property type="match status" value="1"/>
</dbReference>
<gene>
    <name evidence="11" type="ORF">SAMN05216203_0431</name>
</gene>
<organism evidence="11 12">
    <name type="scientific">Marinobacter daqiaonensis</name>
    <dbReference type="NCBI Taxonomy" id="650891"/>
    <lineage>
        <taxon>Bacteria</taxon>
        <taxon>Pseudomonadati</taxon>
        <taxon>Pseudomonadota</taxon>
        <taxon>Gammaproteobacteria</taxon>
        <taxon>Pseudomonadales</taxon>
        <taxon>Marinobacteraceae</taxon>
        <taxon>Marinobacter</taxon>
    </lineage>
</organism>
<dbReference type="Pfam" id="PF00553">
    <property type="entry name" value="CBM_2"/>
    <property type="match status" value="1"/>
</dbReference>
<dbReference type="EMBL" id="FOYW01000001">
    <property type="protein sequence ID" value="SFR45137.1"/>
    <property type="molecule type" value="Genomic_DNA"/>
</dbReference>
<dbReference type="InterPro" id="IPR036909">
    <property type="entry name" value="Cyt_c-like_dom_sf"/>
</dbReference>
<dbReference type="InterPro" id="IPR011478">
    <property type="entry name" value="DUF1585"/>
</dbReference>
<dbReference type="RefSeq" id="WP_092008654.1">
    <property type="nucleotide sequence ID" value="NZ_FOYW01000001.1"/>
</dbReference>
<dbReference type="SUPFAM" id="SSF49265">
    <property type="entry name" value="Fibronectin type III"/>
    <property type="match status" value="1"/>
</dbReference>
<evidence type="ECO:0000256" key="4">
    <source>
        <dbReference type="ARBA" id="ARBA00023277"/>
    </source>
</evidence>
<keyword evidence="3 5" id="KW-0408">Iron</keyword>
<evidence type="ECO:0000256" key="5">
    <source>
        <dbReference type="PROSITE-ProRule" id="PRU00433"/>
    </source>
</evidence>
<feature type="signal peptide" evidence="7">
    <location>
        <begin position="1"/>
        <end position="22"/>
    </location>
</feature>
<dbReference type="InterPro" id="IPR009056">
    <property type="entry name" value="Cyt_c-like_dom"/>
</dbReference>
<dbReference type="Gene3D" id="1.10.760.10">
    <property type="entry name" value="Cytochrome c-like domain"/>
    <property type="match status" value="1"/>
</dbReference>
<name>A0A1I6GSX3_9GAMM</name>
<dbReference type="STRING" id="650891.SAMN05216203_0431"/>
<feature type="domain" description="Fibronectin type-III" evidence="8">
    <location>
        <begin position="339"/>
        <end position="431"/>
    </location>
</feature>
<dbReference type="InterPro" id="IPR001919">
    <property type="entry name" value="CBD2"/>
</dbReference>
<dbReference type="InterPro" id="IPR013039">
    <property type="entry name" value="DUF1588"/>
</dbReference>
<dbReference type="InterPro" id="IPR013036">
    <property type="entry name" value="DUF1587"/>
</dbReference>
<dbReference type="InterPro" id="IPR013043">
    <property type="entry name" value="DUF1595"/>
</dbReference>
<dbReference type="InterPro" id="IPR008965">
    <property type="entry name" value="CBM2/CBM3_carb-bd_dom_sf"/>
</dbReference>
<keyword evidence="7" id="KW-0732">Signal</keyword>
<dbReference type="PROSITE" id="PS51007">
    <property type="entry name" value="CYTC"/>
    <property type="match status" value="1"/>
</dbReference>
<dbReference type="PROSITE" id="PS51173">
    <property type="entry name" value="CBM2"/>
    <property type="match status" value="1"/>
</dbReference>
<dbReference type="Pfam" id="PF07624">
    <property type="entry name" value="PSD2"/>
    <property type="match status" value="1"/>
</dbReference>
<evidence type="ECO:0000256" key="3">
    <source>
        <dbReference type="ARBA" id="ARBA00023004"/>
    </source>
</evidence>
<dbReference type="CDD" id="cd00063">
    <property type="entry name" value="FN3"/>
    <property type="match status" value="1"/>
</dbReference>
<feature type="domain" description="Cytochrome c" evidence="9">
    <location>
        <begin position="486"/>
        <end position="557"/>
    </location>
</feature>
<feature type="chain" id="PRO_5011642203" evidence="7">
    <location>
        <begin position="23"/>
        <end position="1073"/>
    </location>
</feature>
<feature type="domain" description="CBM2" evidence="10">
    <location>
        <begin position="19"/>
        <end position="127"/>
    </location>
</feature>
<dbReference type="SMART" id="SM00637">
    <property type="entry name" value="CBD_II"/>
    <property type="match status" value="1"/>
</dbReference>
<keyword evidence="4" id="KW-0119">Carbohydrate metabolism</keyword>
<reference evidence="11 12" key="1">
    <citation type="submission" date="2016-10" db="EMBL/GenBank/DDBJ databases">
        <authorList>
            <person name="de Groot N.N."/>
        </authorList>
    </citation>
    <scope>NUCLEOTIDE SEQUENCE [LARGE SCALE GENOMIC DNA]</scope>
    <source>
        <strain evidence="11 12">CGMCC 1.9167</strain>
    </source>
</reference>
<dbReference type="PROSITE" id="PS50853">
    <property type="entry name" value="FN3"/>
    <property type="match status" value="1"/>
</dbReference>
<dbReference type="InterPro" id="IPR013042">
    <property type="entry name" value="DUF1592"/>
</dbReference>
<dbReference type="InterPro" id="IPR036761">
    <property type="entry name" value="TTHA0802/YceI-like_sf"/>
</dbReference>
<protein>
    <submittedName>
        <fullName evidence="11">Cytochrome C oxidase, cbb3-type, subunit III</fullName>
    </submittedName>
</protein>
<dbReference type="SUPFAM" id="SSF49384">
    <property type="entry name" value="Carbohydrate-binding domain"/>
    <property type="match status" value="1"/>
</dbReference>
<evidence type="ECO:0000256" key="6">
    <source>
        <dbReference type="SAM" id="MobiDB-lite"/>
    </source>
</evidence>
<dbReference type="SUPFAM" id="SSF46626">
    <property type="entry name" value="Cytochrome c"/>
    <property type="match status" value="1"/>
</dbReference>
<evidence type="ECO:0000259" key="9">
    <source>
        <dbReference type="PROSITE" id="PS51007"/>
    </source>
</evidence>
<keyword evidence="1 5" id="KW-0349">Heme</keyword>
<dbReference type="Pfam" id="PF13442">
    <property type="entry name" value="Cytochrome_CBB3"/>
    <property type="match status" value="1"/>
</dbReference>
<accession>A0A1I6GSX3</accession>
<feature type="region of interest" description="Disordered" evidence="6">
    <location>
        <begin position="913"/>
        <end position="944"/>
    </location>
</feature>
<dbReference type="Gene3D" id="2.40.128.110">
    <property type="entry name" value="Lipid/polyisoprenoid-binding, YceI-like"/>
    <property type="match status" value="1"/>
</dbReference>
<dbReference type="Pfam" id="PF07631">
    <property type="entry name" value="PSD4"/>
    <property type="match status" value="1"/>
</dbReference>
<dbReference type="GO" id="GO:0030247">
    <property type="term" value="F:polysaccharide binding"/>
    <property type="evidence" value="ECO:0007669"/>
    <property type="project" value="UniProtKB-UniRule"/>
</dbReference>
<dbReference type="InterPro" id="IPR003961">
    <property type="entry name" value="FN3_dom"/>
</dbReference>
<sequence length="1073" mass="114902">MKPLFKLLTLTAGAMAGNVALANQLCTVEYQETANWGAGATHIVTVENNGPGLEQWDISWTFPGNETIVQLWKGHFDQQGNQVGVIDAGYNGTVATGGQFDFGFNLENPSGNLPTEFFLNGQSCTTLLGGQDPGAEQPGEPDNDAPDMSVMGWSLNGVQSEFGFVTVKNTDVAEIQSFANLQAYVDTSGRATLAIDLNTVDTGIDIRDQRIRDHLFSSGLLPTLYFTTQVDMGSVADLEPGDATTMTLDGRLTMNGISQDTTAEVLVIRTADNRIAVRTARPVMVKGDDFELAGGIETLRTIAGLSAIGQTVPVYFNLNFSAIQGDDGDNLMPVEAGTTPATPSIVNASYTGANSTVTVSWQDLSDNETGFVVKRRQGNGYWETRAAVDANQTQWMERLDSEGNYTYRVIAVNGSVPSASSGNVIVNAQPGDDSGDSGDNPGTDPSQNPDDGDNGNGGDGGTPDNGDGGDTGGEEPVPGDGDDNAGGQPDGAEIYASHCAACHGADGSGGAIGVSLTSPGELGSLVAYIERTMPLGNTGRCVDDCAEAVGQYIADSIWADTGSGGDGGDVVLEDETPGPRQLNLMTRYHYANAIRDLVGIDASDLTTNFPVEARVLGFNNNAAKNYVSARHLDEYLKAAETIAEKAVTERRSSLLSCDAGASGCSAQFVEGFGRRAFRRPLNSDEHQAYLSMFDAEGDFDEGMEAVITAMLVSPNFLYISELGEQTGSGNYELTPHEVATQLSFTYQGTIPDATLMAAADADQLNTPEQLEAQARRLLQSDKARVHLGHFAEQWLESDPASMGSKDPNLFPRFNGDVREAMHRELRAFFNHVVFDSTGRFDELFTADYVFVNEALADYYGLPGVSGDQLRLVQDTNGIRGGLLALGAVMASHGHANESAPIPRGNFVRRRLMCQDLPPPPEDLDTSGPAPDPSQTTRERFEARTGGDDCQTCHLYINGIGFGFEAFDGAGGFRTTDNNRPVNTYGVIYGLESLLEETSAAYDGVRQMQQTLVQTDSLKSCMSRQFYRFARGYIETGSDSNTLDNLNQLFANSGYDLQELMVGLTQLQTFTLRR</sequence>
<dbReference type="SMART" id="SM00867">
    <property type="entry name" value="YceI"/>
    <property type="match status" value="1"/>
</dbReference>
<dbReference type="GO" id="GO:0009055">
    <property type="term" value="F:electron transfer activity"/>
    <property type="evidence" value="ECO:0007669"/>
    <property type="project" value="InterPro"/>
</dbReference>
<evidence type="ECO:0000256" key="1">
    <source>
        <dbReference type="ARBA" id="ARBA00022617"/>
    </source>
</evidence>
<evidence type="ECO:0000256" key="2">
    <source>
        <dbReference type="ARBA" id="ARBA00022723"/>
    </source>
</evidence>
<evidence type="ECO:0000313" key="12">
    <source>
        <dbReference type="Proteomes" id="UP000198644"/>
    </source>
</evidence>
<feature type="region of interest" description="Disordered" evidence="6">
    <location>
        <begin position="418"/>
        <end position="492"/>
    </location>
</feature>
<keyword evidence="12" id="KW-1185">Reference proteome</keyword>
<dbReference type="AlphaFoldDB" id="A0A1I6GSX3"/>
<dbReference type="Pfam" id="PF07626">
    <property type="entry name" value="PSD3"/>
    <property type="match status" value="1"/>
</dbReference>
<dbReference type="InterPro" id="IPR007372">
    <property type="entry name" value="Lipid/polyisoprenoid-bd_YceI"/>
</dbReference>
<dbReference type="Gene3D" id="2.60.40.290">
    <property type="match status" value="1"/>
</dbReference>
<dbReference type="Pfam" id="PF07637">
    <property type="entry name" value="PSD5"/>
    <property type="match status" value="1"/>
</dbReference>
<evidence type="ECO:0000313" key="11">
    <source>
        <dbReference type="EMBL" id="SFR45137.1"/>
    </source>
</evidence>
<dbReference type="GO" id="GO:0020037">
    <property type="term" value="F:heme binding"/>
    <property type="evidence" value="ECO:0007669"/>
    <property type="project" value="InterPro"/>
</dbReference>
<dbReference type="GO" id="GO:0004553">
    <property type="term" value="F:hydrolase activity, hydrolyzing O-glycosyl compounds"/>
    <property type="evidence" value="ECO:0007669"/>
    <property type="project" value="InterPro"/>
</dbReference>
<dbReference type="GO" id="GO:0046872">
    <property type="term" value="F:metal ion binding"/>
    <property type="evidence" value="ECO:0007669"/>
    <property type="project" value="UniProtKB-KW"/>
</dbReference>
<dbReference type="Pfam" id="PF04264">
    <property type="entry name" value="YceI"/>
    <property type="match status" value="1"/>
</dbReference>
<evidence type="ECO:0000259" key="8">
    <source>
        <dbReference type="PROSITE" id="PS50853"/>
    </source>
</evidence>
<feature type="compositionally biased region" description="Gly residues" evidence="6">
    <location>
        <begin position="454"/>
        <end position="471"/>
    </location>
</feature>
<keyword evidence="2 5" id="KW-0479">Metal-binding</keyword>
<evidence type="ECO:0000256" key="7">
    <source>
        <dbReference type="SAM" id="SignalP"/>
    </source>
</evidence>
<proteinExistence type="predicted"/>
<dbReference type="GO" id="GO:0005975">
    <property type="term" value="P:carbohydrate metabolic process"/>
    <property type="evidence" value="ECO:0007669"/>
    <property type="project" value="InterPro"/>
</dbReference>
<dbReference type="Proteomes" id="UP000198644">
    <property type="component" value="Unassembled WGS sequence"/>
</dbReference>
<dbReference type="Gene3D" id="2.60.40.10">
    <property type="entry name" value="Immunoglobulins"/>
    <property type="match status" value="1"/>
</dbReference>
<dbReference type="InterPro" id="IPR013783">
    <property type="entry name" value="Ig-like_fold"/>
</dbReference>
<dbReference type="InterPro" id="IPR036116">
    <property type="entry name" value="FN3_sf"/>
</dbReference>
<dbReference type="OrthoDB" id="9793816at2"/>